<accession>A0A086TIF4</accession>
<dbReference type="EMBL" id="KN042454">
    <property type="protein sequence ID" value="KFH61731.1"/>
    <property type="molecule type" value="Genomic_DNA"/>
</dbReference>
<organism evidence="2 3">
    <name type="scientific">Podila verticillata NRRL 6337</name>
    <dbReference type="NCBI Taxonomy" id="1069443"/>
    <lineage>
        <taxon>Eukaryota</taxon>
        <taxon>Fungi</taxon>
        <taxon>Fungi incertae sedis</taxon>
        <taxon>Mucoromycota</taxon>
        <taxon>Mortierellomycotina</taxon>
        <taxon>Mortierellomycetes</taxon>
        <taxon>Mortierellales</taxon>
        <taxon>Mortierellaceae</taxon>
        <taxon>Podila</taxon>
    </lineage>
</organism>
<feature type="region of interest" description="Disordered" evidence="1">
    <location>
        <begin position="36"/>
        <end position="94"/>
    </location>
</feature>
<dbReference type="AlphaFoldDB" id="A0A086TIF4"/>
<protein>
    <submittedName>
        <fullName evidence="2">Uncharacterized protein</fullName>
    </submittedName>
</protein>
<feature type="compositionally biased region" description="Acidic residues" evidence="1">
    <location>
        <begin position="43"/>
        <end position="60"/>
    </location>
</feature>
<feature type="non-terminal residue" evidence="2">
    <location>
        <position position="121"/>
    </location>
</feature>
<dbReference type="OrthoDB" id="2209929at2759"/>
<feature type="compositionally biased region" description="Low complexity" evidence="1">
    <location>
        <begin position="63"/>
        <end position="80"/>
    </location>
</feature>
<evidence type="ECO:0000256" key="1">
    <source>
        <dbReference type="SAM" id="MobiDB-lite"/>
    </source>
</evidence>
<keyword evidence="3" id="KW-1185">Reference proteome</keyword>
<proteinExistence type="predicted"/>
<dbReference type="Proteomes" id="UP000243308">
    <property type="component" value="Unassembled WGS sequence"/>
</dbReference>
<sequence length="121" mass="13008">MSLKVQSQVQSQIQLCTLPPVLSMLPLVLSMNQMVKNSGSDSENNENDDESSLESEDESMGIENGSAGNEAGGANAAATTEPKKRGPRGPYQTYTDKQWDNAVYLLTNELGKLSVSAVSRK</sequence>
<name>A0A086TIF4_9FUNG</name>
<evidence type="ECO:0000313" key="3">
    <source>
        <dbReference type="Proteomes" id="UP000243308"/>
    </source>
</evidence>
<gene>
    <name evidence="2" type="ORF">MVEG_12430</name>
</gene>
<evidence type="ECO:0000313" key="2">
    <source>
        <dbReference type="EMBL" id="KFH61731.1"/>
    </source>
</evidence>
<reference evidence="2 3" key="1">
    <citation type="submission" date="2011-02" db="EMBL/GenBank/DDBJ databases">
        <title>The Genome Sequence of Mortierella verticillata NRRL 6337.</title>
        <authorList>
            <consortium name="The Broad Institute Genome Sequencing Platform"/>
            <person name="Russ C."/>
            <person name="Cuomo C."/>
            <person name="Burger G."/>
            <person name="Gray M.W."/>
            <person name="Holland P.W.H."/>
            <person name="King N."/>
            <person name="Lang F.B.F."/>
            <person name="Roger A.J."/>
            <person name="Ruiz-Trillo I."/>
            <person name="Young S.K."/>
            <person name="Zeng Q."/>
            <person name="Gargeya S."/>
            <person name="Alvarado L."/>
            <person name="Berlin A."/>
            <person name="Chapman S.B."/>
            <person name="Chen Z."/>
            <person name="Freedman E."/>
            <person name="Gellesch M."/>
            <person name="Goldberg J."/>
            <person name="Griggs A."/>
            <person name="Gujja S."/>
            <person name="Heilman E."/>
            <person name="Heiman D."/>
            <person name="Howarth C."/>
            <person name="Mehta T."/>
            <person name="Neiman D."/>
            <person name="Pearson M."/>
            <person name="Roberts A."/>
            <person name="Saif S."/>
            <person name="Shea T."/>
            <person name="Shenoy N."/>
            <person name="Sisk P."/>
            <person name="Stolte C."/>
            <person name="Sykes S."/>
            <person name="White J."/>
            <person name="Yandava C."/>
            <person name="Haas B."/>
            <person name="Nusbaum C."/>
            <person name="Birren B."/>
        </authorList>
    </citation>
    <scope>NUCLEOTIDE SEQUENCE [LARGE SCALE GENOMIC DNA]</scope>
    <source>
        <strain evidence="2 3">NRRL 6337</strain>
    </source>
</reference>